<reference evidence="2 3" key="1">
    <citation type="submission" date="2022-08" db="EMBL/GenBank/DDBJ databases">
        <title>Paenibacillus endoradicis sp. nov., Paenibacillus radicibacter sp. nov and Paenibacillus pararadicis sp. nov., three cold-adapted plant growth-promoting bacteria isolated from root of Larix gmelinii in Great Khingan.</title>
        <authorList>
            <person name="Xue H."/>
        </authorList>
    </citation>
    <scope>NUCLEOTIDE SEQUENCE [LARGE SCALE GENOMIC DNA]</scope>
    <source>
        <strain evidence="2 3">N5-1-1-5</strain>
    </source>
</reference>
<dbReference type="CDD" id="cd16896">
    <property type="entry name" value="LT_Slt70-like"/>
    <property type="match status" value="1"/>
</dbReference>
<name>A0ABT1YP93_9BACL</name>
<dbReference type="Pfam" id="PF01464">
    <property type="entry name" value="SLT"/>
    <property type="match status" value="1"/>
</dbReference>
<sequence>MNIDPRTIKELLQLQMLNKMDSILGGSSAGSEANKSDFSDLFNNILGQAAGGKSTLDGTLQKSVGKASLKPLSMNAAFSFSTPNRLNSELNRSMRASELDPLIVDASRRNGVEPSLVKAVIHAESSFNSQAVSKAGAKGLMQLMDETGQGLGVTNPFDPTQNVRGGTKYLSSLLQKYKGNEGVALAAYNAGSGRMARLGITNDNELMEKMHLLPKETQDYVSKVLRLQREYQA</sequence>
<gene>
    <name evidence="2" type="ORF">NV381_27755</name>
</gene>
<keyword evidence="3" id="KW-1185">Reference proteome</keyword>
<dbReference type="PANTHER" id="PTHR37423">
    <property type="entry name" value="SOLUBLE LYTIC MUREIN TRANSGLYCOSYLASE-RELATED"/>
    <property type="match status" value="1"/>
</dbReference>
<dbReference type="InterPro" id="IPR008258">
    <property type="entry name" value="Transglycosylase_SLT_dom_1"/>
</dbReference>
<evidence type="ECO:0000313" key="2">
    <source>
        <dbReference type="EMBL" id="MCR8635001.1"/>
    </source>
</evidence>
<feature type="domain" description="Transglycosylase SLT" evidence="1">
    <location>
        <begin position="103"/>
        <end position="198"/>
    </location>
</feature>
<dbReference type="Gene3D" id="1.10.530.10">
    <property type="match status" value="1"/>
</dbReference>
<dbReference type="RefSeq" id="WP_258216547.1">
    <property type="nucleotide sequence ID" value="NZ_JANQBD010000023.1"/>
</dbReference>
<accession>A0ABT1YP93</accession>
<protein>
    <submittedName>
        <fullName evidence="2">Lytic transglycosylase domain-containing protein</fullName>
    </submittedName>
</protein>
<organism evidence="2 3">
    <name type="scientific">Paenibacillus radicis</name>
    <name type="common">ex Xue et al. 2023</name>
    <dbReference type="NCBI Taxonomy" id="2972489"/>
    <lineage>
        <taxon>Bacteria</taxon>
        <taxon>Bacillati</taxon>
        <taxon>Bacillota</taxon>
        <taxon>Bacilli</taxon>
        <taxon>Bacillales</taxon>
        <taxon>Paenibacillaceae</taxon>
        <taxon>Paenibacillus</taxon>
    </lineage>
</organism>
<dbReference type="EMBL" id="JANQBD010000023">
    <property type="protein sequence ID" value="MCR8635001.1"/>
    <property type="molecule type" value="Genomic_DNA"/>
</dbReference>
<dbReference type="InterPro" id="IPR023346">
    <property type="entry name" value="Lysozyme-like_dom_sf"/>
</dbReference>
<comment type="caution">
    <text evidence="2">The sequence shown here is derived from an EMBL/GenBank/DDBJ whole genome shotgun (WGS) entry which is preliminary data.</text>
</comment>
<dbReference type="PANTHER" id="PTHR37423:SF2">
    <property type="entry name" value="MEMBRANE-BOUND LYTIC MUREIN TRANSGLYCOSYLASE C"/>
    <property type="match status" value="1"/>
</dbReference>
<dbReference type="SUPFAM" id="SSF53955">
    <property type="entry name" value="Lysozyme-like"/>
    <property type="match status" value="1"/>
</dbReference>
<proteinExistence type="predicted"/>
<evidence type="ECO:0000259" key="1">
    <source>
        <dbReference type="Pfam" id="PF01464"/>
    </source>
</evidence>
<dbReference type="Proteomes" id="UP001300012">
    <property type="component" value="Unassembled WGS sequence"/>
</dbReference>
<evidence type="ECO:0000313" key="3">
    <source>
        <dbReference type="Proteomes" id="UP001300012"/>
    </source>
</evidence>